<dbReference type="CDD" id="cd00198">
    <property type="entry name" value="vWFA"/>
    <property type="match status" value="1"/>
</dbReference>
<dbReference type="InterPro" id="IPR036465">
    <property type="entry name" value="vWFA_dom_sf"/>
</dbReference>
<reference evidence="3" key="1">
    <citation type="submission" date="2020-10" db="EMBL/GenBank/DDBJ databases">
        <authorList>
            <person name="Gilroy R."/>
        </authorList>
    </citation>
    <scope>NUCLEOTIDE SEQUENCE</scope>
    <source>
        <strain evidence="3">F1-3629</strain>
    </source>
</reference>
<dbReference type="Pfam" id="PF09967">
    <property type="entry name" value="DUF2201"/>
    <property type="match status" value="1"/>
</dbReference>
<dbReference type="PANTHER" id="PTHR38730">
    <property type="entry name" value="SLL7028 PROTEIN"/>
    <property type="match status" value="1"/>
</dbReference>
<dbReference type="SUPFAM" id="SSF53300">
    <property type="entry name" value="vWA-like"/>
    <property type="match status" value="1"/>
</dbReference>
<evidence type="ECO:0000256" key="1">
    <source>
        <dbReference type="SAM" id="MobiDB-lite"/>
    </source>
</evidence>
<feature type="domain" description="VWA-like" evidence="2">
    <location>
        <begin position="345"/>
        <end position="459"/>
    </location>
</feature>
<dbReference type="EMBL" id="JADIMJ010000052">
    <property type="protein sequence ID" value="MBO8453773.1"/>
    <property type="molecule type" value="Genomic_DNA"/>
</dbReference>
<dbReference type="Proteomes" id="UP000771749">
    <property type="component" value="Unassembled WGS sequence"/>
</dbReference>
<protein>
    <recommendedName>
        <fullName evidence="2">VWA-like domain-containing protein</fullName>
    </recommendedName>
</protein>
<reference evidence="3" key="2">
    <citation type="journal article" date="2021" name="PeerJ">
        <title>Extensive microbial diversity within the chicken gut microbiome revealed by metagenomics and culture.</title>
        <authorList>
            <person name="Gilroy R."/>
            <person name="Ravi A."/>
            <person name="Getino M."/>
            <person name="Pursley I."/>
            <person name="Horton D.L."/>
            <person name="Alikhan N.F."/>
            <person name="Baker D."/>
            <person name="Gharbi K."/>
            <person name="Hall N."/>
            <person name="Watson M."/>
            <person name="Adriaenssens E.M."/>
            <person name="Foster-Nyarko E."/>
            <person name="Jarju S."/>
            <person name="Secka A."/>
            <person name="Antonio M."/>
            <person name="Oren A."/>
            <person name="Chaudhuri R.R."/>
            <person name="La Ragione R."/>
            <person name="Hildebrand F."/>
            <person name="Pallen M.J."/>
        </authorList>
    </citation>
    <scope>NUCLEOTIDE SEQUENCE</scope>
    <source>
        <strain evidence="3">F1-3629</strain>
    </source>
</reference>
<feature type="compositionally biased region" description="Basic and acidic residues" evidence="1">
    <location>
        <begin position="143"/>
        <end position="153"/>
    </location>
</feature>
<dbReference type="AlphaFoldDB" id="A0A940IG95"/>
<dbReference type="InterPro" id="IPR018698">
    <property type="entry name" value="VWA-like_dom"/>
</dbReference>
<name>A0A940IG95_9BACT</name>
<sequence>MTQKSVREVIAEIVEDWFLLEPVLFAVSCTHTFEENDRLCIPMRSGKMKVEYCPQEMQGWGRNKIERRLKAEMVRILLLHPYQRQPHGATKAGMMLTSDITVKDLYSSLRDVLSIPQEISRLPSGLCFEEYYPYVQEYLDRDMESPPYDKEGISDDGGGGSSDDENLMKNGKDAFSSADSQVSEGEDQDDAQQPENKEDSKGADGANPGDSDMDEDDGSSGGRDIDDTAFNGMTAGGDGAAGVADSLILCLEQGAELWEEDQLVQEQMREVINKAEEMQAWGSLPGGLIEKIIASAKVKMDYRRIISMFRASVLSSMRHLTRMRPSRRYGFQYMGSKRDFSTRLLVAVDVSGSVSSKQISKALSIVNRFFKYGIESIDVIQFDYGLTGEKVTMKKAVSEIRVTGRGGTDFQEAVDVFVSGRYDGLIFITDGYALEPKLPEIWHGSILWMLYEEPGMENGWIRKFRRSRYIVIPR</sequence>
<evidence type="ECO:0000259" key="2">
    <source>
        <dbReference type="Pfam" id="PF09967"/>
    </source>
</evidence>
<feature type="region of interest" description="Disordered" evidence="1">
    <location>
        <begin position="143"/>
        <end position="233"/>
    </location>
</feature>
<evidence type="ECO:0000313" key="3">
    <source>
        <dbReference type="EMBL" id="MBO8453773.1"/>
    </source>
</evidence>
<proteinExistence type="predicted"/>
<dbReference type="PANTHER" id="PTHR38730:SF1">
    <property type="entry name" value="SLL7028 PROTEIN"/>
    <property type="match status" value="1"/>
</dbReference>
<evidence type="ECO:0000313" key="4">
    <source>
        <dbReference type="Proteomes" id="UP000771749"/>
    </source>
</evidence>
<comment type="caution">
    <text evidence="3">The sequence shown here is derived from an EMBL/GenBank/DDBJ whole genome shotgun (WGS) entry which is preliminary data.</text>
</comment>
<organism evidence="3 4">
    <name type="scientific">Candidatus Cryptobacteroides gallistercoris</name>
    <dbReference type="NCBI Taxonomy" id="2840765"/>
    <lineage>
        <taxon>Bacteria</taxon>
        <taxon>Pseudomonadati</taxon>
        <taxon>Bacteroidota</taxon>
        <taxon>Bacteroidia</taxon>
        <taxon>Bacteroidales</taxon>
        <taxon>Candidatus Cryptobacteroides</taxon>
    </lineage>
</organism>
<accession>A0A940IG95</accession>
<gene>
    <name evidence="3" type="ORF">IAC07_03495</name>
</gene>